<dbReference type="STRING" id="2756.BFR44_01915"/>
<comment type="similarity">
    <text evidence="1 6">Belongs to the NusB family.</text>
</comment>
<dbReference type="Pfam" id="PF01029">
    <property type="entry name" value="NusB"/>
    <property type="match status" value="1"/>
</dbReference>
<evidence type="ECO:0000256" key="3">
    <source>
        <dbReference type="ARBA" id="ARBA00022884"/>
    </source>
</evidence>
<dbReference type="PANTHER" id="PTHR11078:SF3">
    <property type="entry name" value="ANTITERMINATION NUSB DOMAIN-CONTAINING PROTEIN"/>
    <property type="match status" value="1"/>
</dbReference>
<dbReference type="GO" id="GO:0006353">
    <property type="term" value="P:DNA-templated transcription termination"/>
    <property type="evidence" value="ECO:0007669"/>
    <property type="project" value="UniProtKB-UniRule"/>
</dbReference>
<reference evidence="8 10" key="1">
    <citation type="submission" date="2017-09" db="EMBL/GenBank/DDBJ databases">
        <title>Complete Genome Sequences of Two Strains of the Meat Spoilage Bacterium Brochothrix thermosphacta Isolated from Ground Chicken.</title>
        <authorList>
            <person name="Paoli G.C."/>
            <person name="Wijey C."/>
            <person name="Chen C.-Y."/>
            <person name="Nguyen L."/>
            <person name="Yan X."/>
            <person name="Irwin P.L."/>
        </authorList>
    </citation>
    <scope>NUCLEOTIDE SEQUENCE [LARGE SCALE GENOMIC DNA]</scope>
    <source>
        <strain evidence="8 10">BI</strain>
    </source>
</reference>
<feature type="domain" description="NusB/RsmB/TIM44" evidence="7">
    <location>
        <begin position="4"/>
        <end position="124"/>
    </location>
</feature>
<evidence type="ECO:0000256" key="1">
    <source>
        <dbReference type="ARBA" id="ARBA00005952"/>
    </source>
</evidence>
<organism evidence="8 10">
    <name type="scientific">Brochothrix thermosphacta</name>
    <name type="common">Microbacterium thermosphactum</name>
    <dbReference type="NCBI Taxonomy" id="2756"/>
    <lineage>
        <taxon>Bacteria</taxon>
        <taxon>Bacillati</taxon>
        <taxon>Bacillota</taxon>
        <taxon>Bacilli</taxon>
        <taxon>Bacillales</taxon>
        <taxon>Listeriaceae</taxon>
        <taxon>Brochothrix</taxon>
    </lineage>
</organism>
<evidence type="ECO:0000313" key="10">
    <source>
        <dbReference type="Proteomes" id="UP000243591"/>
    </source>
</evidence>
<dbReference type="GO" id="GO:0031564">
    <property type="term" value="P:transcription antitermination"/>
    <property type="evidence" value="ECO:0007669"/>
    <property type="project" value="UniProtKB-KW"/>
</dbReference>
<keyword evidence="10" id="KW-1185">Reference proteome</keyword>
<dbReference type="Proteomes" id="UP000270190">
    <property type="component" value="Unassembled WGS sequence"/>
</dbReference>
<protein>
    <recommendedName>
        <fullName evidence="6">Transcription antitermination protein NusB</fullName>
    </recommendedName>
    <alternativeName>
        <fullName evidence="6">Antitermination factor NusB</fullName>
    </alternativeName>
</protein>
<dbReference type="GeneID" id="66538206"/>
<dbReference type="InterPro" id="IPR035926">
    <property type="entry name" value="NusB-like_sf"/>
</dbReference>
<reference evidence="11" key="2">
    <citation type="submission" date="2018-04" db="EMBL/GenBank/DDBJ databases">
        <authorList>
            <person name="Illikoud N."/>
        </authorList>
    </citation>
    <scope>NUCLEOTIDE SEQUENCE [LARGE SCALE GENOMIC DNA]</scope>
</reference>
<evidence type="ECO:0000256" key="2">
    <source>
        <dbReference type="ARBA" id="ARBA00022814"/>
    </source>
</evidence>
<dbReference type="GO" id="GO:0003723">
    <property type="term" value="F:RNA binding"/>
    <property type="evidence" value="ECO:0007669"/>
    <property type="project" value="UniProtKB-UniRule"/>
</dbReference>
<comment type="function">
    <text evidence="6">Involved in transcription antitermination. Required for transcription of ribosomal RNA (rRNA) genes. Binds specifically to the boxA antiterminator sequence of the ribosomal RNA (rrn) operons.</text>
</comment>
<dbReference type="InterPro" id="IPR011605">
    <property type="entry name" value="NusB_fam"/>
</dbReference>
<dbReference type="HAMAP" id="MF_00073">
    <property type="entry name" value="NusB"/>
    <property type="match status" value="1"/>
</dbReference>
<accession>A0A1D2K6T1</accession>
<evidence type="ECO:0000256" key="4">
    <source>
        <dbReference type="ARBA" id="ARBA00023015"/>
    </source>
</evidence>
<gene>
    <name evidence="6 9" type="primary">nusB</name>
    <name evidence="9" type="ORF">BTBSAS_100033</name>
    <name evidence="8" type="ORF">CNY62_01660</name>
</gene>
<dbReference type="KEGG" id="bths:CNY62_01660"/>
<dbReference type="NCBIfam" id="TIGR01951">
    <property type="entry name" value="nusB"/>
    <property type="match status" value="1"/>
</dbReference>
<dbReference type="EMBL" id="CP023483">
    <property type="protein sequence ID" value="ATF25193.1"/>
    <property type="molecule type" value="Genomic_DNA"/>
</dbReference>
<keyword evidence="2 6" id="KW-0889">Transcription antitermination</keyword>
<dbReference type="OrthoDB" id="9811381at2"/>
<proteinExistence type="inferred from homology"/>
<dbReference type="SUPFAM" id="SSF48013">
    <property type="entry name" value="NusB-like"/>
    <property type="match status" value="1"/>
</dbReference>
<name>A0A1D2K6T1_BROTH</name>
<evidence type="ECO:0000313" key="8">
    <source>
        <dbReference type="EMBL" id="ATF25193.1"/>
    </source>
</evidence>
<keyword evidence="4 6" id="KW-0805">Transcription regulation</keyword>
<keyword evidence="3 6" id="KW-0694">RNA-binding</keyword>
<dbReference type="InterPro" id="IPR006027">
    <property type="entry name" value="NusB_RsmB_TIM44"/>
</dbReference>
<evidence type="ECO:0000259" key="7">
    <source>
        <dbReference type="Pfam" id="PF01029"/>
    </source>
</evidence>
<evidence type="ECO:0000256" key="5">
    <source>
        <dbReference type="ARBA" id="ARBA00023163"/>
    </source>
</evidence>
<dbReference type="RefSeq" id="WP_029092247.1">
    <property type="nucleotide sequence ID" value="NZ_CBCPHX010000003.1"/>
</dbReference>
<dbReference type="GO" id="GO:0005829">
    <property type="term" value="C:cytosol"/>
    <property type="evidence" value="ECO:0007669"/>
    <property type="project" value="TreeGrafter"/>
</dbReference>
<evidence type="ECO:0000256" key="6">
    <source>
        <dbReference type="HAMAP-Rule" id="MF_00073"/>
    </source>
</evidence>
<evidence type="ECO:0000313" key="9">
    <source>
        <dbReference type="EMBL" id="SPP26564.1"/>
    </source>
</evidence>
<sequence>MKRREAREKAVQILFQFNFDEALTVEVAVNNVISEPDEYLMGIVKGTLAKEAELDEKIKEHLVKWRIERINKVDLVILRIATYELMFDKETPKSVVINEAVDLSRLFGDDQSRKFVNGVISNIAETI</sequence>
<dbReference type="EMBL" id="OUNC01000002">
    <property type="protein sequence ID" value="SPP26564.1"/>
    <property type="molecule type" value="Genomic_DNA"/>
</dbReference>
<keyword evidence="5 6" id="KW-0804">Transcription</keyword>
<reference evidence="9" key="3">
    <citation type="submission" date="2018-04" db="EMBL/GenBank/DDBJ databases">
        <authorList>
            <person name="Go L.Y."/>
            <person name="Mitchell J.A."/>
        </authorList>
    </citation>
    <scope>NUCLEOTIDE SEQUENCE</scope>
    <source>
        <strain evidence="9">BSAS1 3</strain>
    </source>
</reference>
<dbReference type="PANTHER" id="PTHR11078">
    <property type="entry name" value="N UTILIZATION SUBSTANCE PROTEIN B-RELATED"/>
    <property type="match status" value="1"/>
</dbReference>
<dbReference type="Proteomes" id="UP000243591">
    <property type="component" value="Chromosome"/>
</dbReference>
<evidence type="ECO:0000313" key="11">
    <source>
        <dbReference type="Proteomes" id="UP000270190"/>
    </source>
</evidence>
<dbReference type="Gene3D" id="1.10.940.10">
    <property type="entry name" value="NusB-like"/>
    <property type="match status" value="1"/>
</dbReference>
<dbReference type="AlphaFoldDB" id="A0A1D2K6T1"/>